<dbReference type="AlphaFoldDB" id="A0A5N8V789"/>
<evidence type="ECO:0000256" key="1">
    <source>
        <dbReference type="SAM" id="MobiDB-lite"/>
    </source>
</evidence>
<dbReference type="OrthoDB" id="1215854at2"/>
<feature type="region of interest" description="Disordered" evidence="1">
    <location>
        <begin position="1103"/>
        <end position="1167"/>
    </location>
</feature>
<protein>
    <submittedName>
        <fullName evidence="2">Uncharacterized protein</fullName>
    </submittedName>
</protein>
<dbReference type="EMBL" id="VJZD01000013">
    <property type="protein sequence ID" value="MPY30746.1"/>
    <property type="molecule type" value="Genomic_DNA"/>
</dbReference>
<feature type="region of interest" description="Disordered" evidence="1">
    <location>
        <begin position="409"/>
        <end position="479"/>
    </location>
</feature>
<keyword evidence="3" id="KW-1185">Reference proteome</keyword>
<sequence length="1264" mass="136346">MIAHEFGAHPLPRNMNGADGDRHYHNTPVFVPGVPARMMTASAGSQAEHVYAASMGGHYFDVYRRTVIEMARVILTEGGTFDATTQDVTDLFDAYLMDVASIAVTNDHRDRGFPFVPGSTAVRADIATSYNFYRRLLEDEIPGNLSAALVPHLPGQKTSQAVYDDYATLVRRAARGYMHSPSVDGRPVEGFGRPGASREIPSAVVGESGTRVGIAESGPSRPGGLRVGDGAAGAGDVAVDDAWLIEWARSRNWTDEFAGAQYAAASGLVWQALDYRPVLGQGEAEEEYRDRLRQVTAAVAVARAEVPAVGKGKQQEDIPAESSDGQLVSRLKDLWDFLHALNLVVLEEDRDLVPDRELSIASIESLVNDAADKAMEIIPGLDRMDVFRLYEYQTALQHPDRPAVYLPGNPNHVVLEPSETSTHNRPATEDLETSPRPRTAFLETPRGRDAGEQGTPQSAPAGEPIIGRDTAAPVQNTPHHDTTVEVHEPVGVVGGGVSYESGLRSAVDRALRGMGEGARLDDAEFEAARSVAEGRVSGAVWGRMALGERADHVAYAHRGLPVPRMRGGAPWPNWLTSGSSSASSAAASSSSGSSTGVVQTRGLPVGKFFFANLSTHEPIFIGKAAALASILSLHQGIQQYLAGRPTRIILEKRLADSPAEIIPSPEGPQITLAAYYFERYSLGYLAGMIAHEFGAHPLPRNMNGADGDRHYHNTPVFVPGVPARMMTASAGSQAEHVYAASMGGHYFDVYRRTVIEMARVILTEGGTFDATTQDVTDLFDAYLMDVASIAVTNDHRDRGFPFVPGSTAVRADIATSYNFYRRLLEDEIPGNLSAALVPHLPGQKTSQAVYDDYATLVRRAARGYMHSPSVDGRPVEGFGRPGASREIPSAVVGESGTRVGIAESGPSRPGGLRVGDGAAGAGDVAVDDAWLIEWARSRNWTDEFAGAQYAAASGLVWQALDYRPVLGQGEAEEEYRDRLRQVTAAVAVARAEVPAVGKGKQQEDIPAESSDGQLVSRLKDLWDFLHALNLVVLEEDRDLVPDRELSIASIESLVNDAADKAMEIIPGLDRMDVFRLYEYQTALQHPDRPAVYLPGNPNHVVLEPSETSTHNRPATEDLETSPRPRTAFLETPRGSMSPDALTIGRDASPPVQETPHHDTTAEPAKPAVEQALRPDTERHTFVLEAGALAKYGTAEFADQRKVAVKVLKDGLKAALPGETPELFVRVEGYAAGFDDAVKFVKETVDVLKQTIRLDIGGQVINICI</sequence>
<reference evidence="2 3" key="1">
    <citation type="submission" date="2019-07" db="EMBL/GenBank/DDBJ databases">
        <title>New species of Amycolatopsis and Streptomyces.</title>
        <authorList>
            <person name="Duangmal K."/>
            <person name="Teo W.F.A."/>
            <person name="Lipun K."/>
        </authorList>
    </citation>
    <scope>NUCLEOTIDE SEQUENCE [LARGE SCALE GENOMIC DNA]</scope>
    <source>
        <strain evidence="2 3">NBRC 109810</strain>
    </source>
</reference>
<proteinExistence type="predicted"/>
<dbReference type="RefSeq" id="WP_152885562.1">
    <property type="nucleotide sequence ID" value="NZ_VJZD01000013.1"/>
</dbReference>
<organism evidence="2 3">
    <name type="scientific">Streptomyces adustus</name>
    <dbReference type="NCBI Taxonomy" id="1609272"/>
    <lineage>
        <taxon>Bacteria</taxon>
        <taxon>Bacillati</taxon>
        <taxon>Actinomycetota</taxon>
        <taxon>Actinomycetes</taxon>
        <taxon>Kitasatosporales</taxon>
        <taxon>Streptomycetaceae</taxon>
        <taxon>Streptomyces</taxon>
    </lineage>
</organism>
<name>A0A5N8V789_9ACTN</name>
<evidence type="ECO:0000313" key="3">
    <source>
        <dbReference type="Proteomes" id="UP000325849"/>
    </source>
</evidence>
<dbReference type="Proteomes" id="UP000325849">
    <property type="component" value="Unassembled WGS sequence"/>
</dbReference>
<accession>A0A5N8V789</accession>
<comment type="caution">
    <text evidence="2">The sequence shown here is derived from an EMBL/GenBank/DDBJ whole genome shotgun (WGS) entry which is preliminary data.</text>
</comment>
<gene>
    <name evidence="2" type="ORF">FNH09_05285</name>
</gene>
<evidence type="ECO:0000313" key="2">
    <source>
        <dbReference type="EMBL" id="MPY30746.1"/>
    </source>
</evidence>